<comment type="similarity">
    <text evidence="1">Belongs to the FGGY kinase family.</text>
</comment>
<keyword evidence="2" id="KW-0119">Carbohydrate metabolism</keyword>
<dbReference type="OrthoDB" id="9782710at2"/>
<evidence type="ECO:0000313" key="5">
    <source>
        <dbReference type="EMBL" id="CPR08386.1"/>
    </source>
</evidence>
<dbReference type="PANTHER" id="PTHR43095">
    <property type="entry name" value="SUGAR KINASE"/>
    <property type="match status" value="1"/>
</dbReference>
<dbReference type="Gene3D" id="3.30.420.40">
    <property type="match status" value="2"/>
</dbReference>
<name>A0A0U0W5M3_MYCBE</name>
<keyword evidence="4 5" id="KW-0418">Kinase</keyword>
<evidence type="ECO:0000256" key="4">
    <source>
        <dbReference type="ARBA" id="ARBA00022777"/>
    </source>
</evidence>
<organism evidence="5 6">
    <name type="scientific">Mycobacterium bohemicum DSM 44277</name>
    <dbReference type="NCBI Taxonomy" id="1236609"/>
    <lineage>
        <taxon>Bacteria</taxon>
        <taxon>Bacillati</taxon>
        <taxon>Actinomycetota</taxon>
        <taxon>Actinomycetes</taxon>
        <taxon>Mycobacteriales</taxon>
        <taxon>Mycobacteriaceae</taxon>
        <taxon>Mycobacterium</taxon>
    </lineage>
</organism>
<dbReference type="SUPFAM" id="SSF53067">
    <property type="entry name" value="Actin-like ATPase domain"/>
    <property type="match status" value="1"/>
</dbReference>
<dbReference type="EMBL" id="CSTD01000001">
    <property type="protein sequence ID" value="CPR08386.1"/>
    <property type="molecule type" value="Genomic_DNA"/>
</dbReference>
<dbReference type="Proteomes" id="UP000198875">
    <property type="component" value="Unassembled WGS sequence"/>
</dbReference>
<dbReference type="RefSeq" id="WP_085180282.1">
    <property type="nucleotide sequence ID" value="NZ_CSTD01000001.1"/>
</dbReference>
<dbReference type="AlphaFoldDB" id="A0A0U0W5M3"/>
<dbReference type="InterPro" id="IPR050406">
    <property type="entry name" value="FGGY_Carb_Kinase"/>
</dbReference>
<proteinExistence type="inferred from homology"/>
<accession>A0A0U0W5M3</accession>
<sequence>MAHRCSLLVDLGATYVKAAVLHPDDGIAGERKFPFPPFSSLDGPHRTVDPATVLAAVEAAIHSVLGLAGRPELILLSGQMHGWTLTDERNVPHLRLATWQDNRALMLCDGISFLDRLRATLPPEVWHAVGNELRPGLPVAGVYATDLTALDGPLRLHSLLSWVAASLTEDATFLQHATDAAASGMYDLRAGAWSQEIANVIGGQRLSLPQVTAVPTVVGVHRGSGAAVVTPVGDQQAALLGAGIDAGVTAFNISTGGQVARLGDGHAGDDCQTRPYFDGRLLHTKTHLPAGRALTRGVALLSRGRADEEAWRWAAEAAAAPGRSGMLRAQPTFAGPGGGGWSGITEADSAEDLLRALVASVAAPYVDGAADVGFQPGDELLFCGGVAQRFGPLRDAIRAGLGRPARVAAGGDMALRGLAVLAGRM</sequence>
<keyword evidence="3" id="KW-0808">Transferase</keyword>
<dbReference type="GO" id="GO:0016301">
    <property type="term" value="F:kinase activity"/>
    <property type="evidence" value="ECO:0007669"/>
    <property type="project" value="UniProtKB-KW"/>
</dbReference>
<evidence type="ECO:0000313" key="6">
    <source>
        <dbReference type="Proteomes" id="UP000198875"/>
    </source>
</evidence>
<keyword evidence="2" id="KW-0859">Xylose metabolism</keyword>
<protein>
    <submittedName>
        <fullName evidence="5">Putative sugar kinase</fullName>
    </submittedName>
</protein>
<dbReference type="PANTHER" id="PTHR43095:SF5">
    <property type="entry name" value="XYLULOSE KINASE"/>
    <property type="match status" value="1"/>
</dbReference>
<evidence type="ECO:0000256" key="2">
    <source>
        <dbReference type="ARBA" id="ARBA00022629"/>
    </source>
</evidence>
<dbReference type="InterPro" id="IPR043129">
    <property type="entry name" value="ATPase_NBD"/>
</dbReference>
<evidence type="ECO:0000256" key="3">
    <source>
        <dbReference type="ARBA" id="ARBA00022679"/>
    </source>
</evidence>
<gene>
    <name evidence="5" type="ORF">BN971_01255</name>
</gene>
<evidence type="ECO:0000256" key="1">
    <source>
        <dbReference type="ARBA" id="ARBA00009156"/>
    </source>
</evidence>
<dbReference type="GO" id="GO:0042732">
    <property type="term" value="P:D-xylose metabolic process"/>
    <property type="evidence" value="ECO:0007669"/>
    <property type="project" value="UniProtKB-KW"/>
</dbReference>
<reference evidence="5 6" key="1">
    <citation type="submission" date="2015-03" db="EMBL/GenBank/DDBJ databases">
        <authorList>
            <person name="Murphy D."/>
        </authorList>
    </citation>
    <scope>NUCLEOTIDE SEQUENCE [LARGE SCALE GENOMIC DNA]</scope>
    <source>
        <strain evidence="5 6">DSM 44277</strain>
    </source>
</reference>